<feature type="domain" description="Thioredoxin" evidence="7">
    <location>
        <begin position="52"/>
        <end position="190"/>
    </location>
</feature>
<dbReference type="PANTHER" id="PTHR42852">
    <property type="entry name" value="THIOL:DISULFIDE INTERCHANGE PROTEIN DSBE"/>
    <property type="match status" value="1"/>
</dbReference>
<dbReference type="Pfam" id="PF00578">
    <property type="entry name" value="AhpC-TSA"/>
    <property type="match status" value="1"/>
</dbReference>
<reference evidence="8 9" key="1">
    <citation type="submission" date="2021-11" db="EMBL/GenBank/DDBJ databases">
        <title>Draft genome sequence of Paenibacillus profundus YoMME, a new Gram-positive bacteria with exoelectrogenic properties.</title>
        <authorList>
            <person name="Hubenova Y."/>
            <person name="Hubenova E."/>
            <person name="Manasiev Y."/>
            <person name="Peykov S."/>
            <person name="Mitov M."/>
        </authorList>
    </citation>
    <scope>NUCLEOTIDE SEQUENCE [LARGE SCALE GENOMIC DNA]</scope>
    <source>
        <strain evidence="8 9">YoMME</strain>
    </source>
</reference>
<dbReference type="InterPro" id="IPR017937">
    <property type="entry name" value="Thioredoxin_CS"/>
</dbReference>
<dbReference type="Proteomes" id="UP001199916">
    <property type="component" value="Unassembled WGS sequence"/>
</dbReference>
<organism evidence="8 9">
    <name type="scientific">Paenibacillus profundus</name>
    <dbReference type="NCBI Taxonomy" id="1173085"/>
    <lineage>
        <taxon>Bacteria</taxon>
        <taxon>Bacillati</taxon>
        <taxon>Bacillota</taxon>
        <taxon>Bacilli</taxon>
        <taxon>Bacillales</taxon>
        <taxon>Paenibacillaceae</taxon>
        <taxon>Paenibacillus</taxon>
    </lineage>
</organism>
<feature type="transmembrane region" description="Helical" evidence="6">
    <location>
        <begin position="28"/>
        <end position="46"/>
    </location>
</feature>
<protein>
    <submittedName>
        <fullName evidence="8">Thiol-disulfide oxidoreductase ResA</fullName>
    </submittedName>
</protein>
<keyword evidence="9" id="KW-1185">Reference proteome</keyword>
<keyword evidence="6" id="KW-0472">Membrane</keyword>
<comment type="caution">
    <text evidence="8">The sequence shown here is derived from an EMBL/GenBank/DDBJ whole genome shotgun (WGS) entry which is preliminary data.</text>
</comment>
<name>A0ABS8YGC1_9BACL</name>
<evidence type="ECO:0000256" key="6">
    <source>
        <dbReference type="SAM" id="Phobius"/>
    </source>
</evidence>
<keyword evidence="3" id="KW-0735">Signal-anchor</keyword>
<dbReference type="Gene3D" id="3.40.30.10">
    <property type="entry name" value="Glutaredoxin"/>
    <property type="match status" value="1"/>
</dbReference>
<evidence type="ECO:0000313" key="8">
    <source>
        <dbReference type="EMBL" id="MCE5169600.1"/>
    </source>
</evidence>
<sequence>MLRDQKGLFEQLLERALVMGKRNKTTQIIILVVILVLGGFAVSSAFKKPEAPKEGSTIPDLPLQQLNGSVVKLGDYKGKALVLNFWGSWCEPCEREMPTLQKGSDEWKAKNVEIVGINYGEDPLVVQNYMKKVNVHFTMLLDQKKKVTEAFGIRPLPTTFFVKPDGKVHAIHIGELTQSQLDKYLQEITGQ</sequence>
<dbReference type="NCBIfam" id="NF002854">
    <property type="entry name" value="PRK03147.1"/>
    <property type="match status" value="1"/>
</dbReference>
<comment type="subcellular location">
    <subcellularLocation>
        <location evidence="1">Cell envelope</location>
    </subcellularLocation>
</comment>
<evidence type="ECO:0000256" key="1">
    <source>
        <dbReference type="ARBA" id="ARBA00004196"/>
    </source>
</evidence>
<evidence type="ECO:0000256" key="2">
    <source>
        <dbReference type="ARBA" id="ARBA00022748"/>
    </source>
</evidence>
<evidence type="ECO:0000256" key="4">
    <source>
        <dbReference type="ARBA" id="ARBA00023157"/>
    </source>
</evidence>
<keyword evidence="4" id="KW-1015">Disulfide bond</keyword>
<keyword evidence="6" id="KW-0812">Transmembrane</keyword>
<accession>A0ABS8YGC1</accession>
<dbReference type="PROSITE" id="PS00194">
    <property type="entry name" value="THIOREDOXIN_1"/>
    <property type="match status" value="1"/>
</dbReference>
<evidence type="ECO:0000256" key="5">
    <source>
        <dbReference type="ARBA" id="ARBA00023284"/>
    </source>
</evidence>
<dbReference type="CDD" id="cd02966">
    <property type="entry name" value="TlpA_like_family"/>
    <property type="match status" value="1"/>
</dbReference>
<dbReference type="SUPFAM" id="SSF52833">
    <property type="entry name" value="Thioredoxin-like"/>
    <property type="match status" value="1"/>
</dbReference>
<evidence type="ECO:0000313" key="9">
    <source>
        <dbReference type="Proteomes" id="UP001199916"/>
    </source>
</evidence>
<dbReference type="InterPro" id="IPR000866">
    <property type="entry name" value="AhpC/TSA"/>
</dbReference>
<evidence type="ECO:0000256" key="3">
    <source>
        <dbReference type="ARBA" id="ARBA00022968"/>
    </source>
</evidence>
<dbReference type="EMBL" id="JAJNBZ010000005">
    <property type="protein sequence ID" value="MCE5169600.1"/>
    <property type="molecule type" value="Genomic_DNA"/>
</dbReference>
<dbReference type="InterPro" id="IPR036249">
    <property type="entry name" value="Thioredoxin-like_sf"/>
</dbReference>
<keyword evidence="2" id="KW-0201">Cytochrome c-type biogenesis</keyword>
<dbReference type="InterPro" id="IPR050553">
    <property type="entry name" value="Thioredoxin_ResA/DsbE_sf"/>
</dbReference>
<proteinExistence type="predicted"/>
<keyword evidence="6" id="KW-1133">Transmembrane helix</keyword>
<dbReference type="PROSITE" id="PS51352">
    <property type="entry name" value="THIOREDOXIN_2"/>
    <property type="match status" value="1"/>
</dbReference>
<gene>
    <name evidence="8" type="primary">resA</name>
    <name evidence="8" type="ORF">LQV63_09775</name>
</gene>
<dbReference type="PANTHER" id="PTHR42852:SF6">
    <property type="entry name" value="THIOL:DISULFIDE INTERCHANGE PROTEIN DSBE"/>
    <property type="match status" value="1"/>
</dbReference>
<dbReference type="InterPro" id="IPR013766">
    <property type="entry name" value="Thioredoxin_domain"/>
</dbReference>
<keyword evidence="5" id="KW-0676">Redox-active center</keyword>
<evidence type="ECO:0000259" key="7">
    <source>
        <dbReference type="PROSITE" id="PS51352"/>
    </source>
</evidence>